<accession>A0A085AK12</accession>
<name>A0A085AK12_9ENTR</name>
<proteinExistence type="predicted"/>
<keyword evidence="2" id="KW-1185">Reference proteome</keyword>
<dbReference type="eggNOG" id="COG3209">
    <property type="taxonomic scope" value="Bacteria"/>
</dbReference>
<dbReference type="InterPro" id="IPR022385">
    <property type="entry name" value="Rhs_assc_core"/>
</dbReference>
<evidence type="ECO:0000313" key="2">
    <source>
        <dbReference type="Proteomes" id="UP000028630"/>
    </source>
</evidence>
<evidence type="ECO:0008006" key="3">
    <source>
        <dbReference type="Google" id="ProtNLM"/>
    </source>
</evidence>
<dbReference type="NCBIfam" id="TIGR03696">
    <property type="entry name" value="Rhs_assc_core"/>
    <property type="match status" value="1"/>
</dbReference>
<dbReference type="Gene3D" id="2.180.10.10">
    <property type="entry name" value="RHS repeat-associated core"/>
    <property type="match status" value="1"/>
</dbReference>
<comment type="caution">
    <text evidence="1">The sequence shown here is derived from an EMBL/GenBank/DDBJ whole genome shotgun (WGS) entry which is preliminary data.</text>
</comment>
<reference evidence="2" key="1">
    <citation type="submission" date="2014-05" db="EMBL/GenBank/DDBJ databases">
        <title>ATOL: Assembling a taxonomically balanced genome-scale reconstruction of the evolutionary history of the Enterobacteriaceae.</title>
        <authorList>
            <person name="Plunkett G. III"/>
            <person name="Neeno-Eckwall E.C."/>
            <person name="Glasner J.D."/>
            <person name="Perna N.T."/>
        </authorList>
    </citation>
    <scope>NUCLEOTIDE SEQUENCE [LARGE SCALE GENOMIC DNA]</scope>
    <source>
        <strain evidence="2">ATCC 49490</strain>
    </source>
</reference>
<protein>
    <recommendedName>
        <fullName evidence="3">Rhs family protein</fullName>
    </recommendedName>
</protein>
<dbReference type="SUPFAM" id="SSF56399">
    <property type="entry name" value="ADP-ribosylation"/>
    <property type="match status" value="1"/>
</dbReference>
<organism evidence="1 2">
    <name type="scientific">Trabulsiella guamensis ATCC 49490</name>
    <dbReference type="NCBI Taxonomy" id="1005994"/>
    <lineage>
        <taxon>Bacteria</taxon>
        <taxon>Pseudomonadati</taxon>
        <taxon>Pseudomonadota</taxon>
        <taxon>Gammaproteobacteria</taxon>
        <taxon>Enterobacterales</taxon>
        <taxon>Enterobacteriaceae</taxon>
        <taxon>Trabulsiella</taxon>
    </lineage>
</organism>
<evidence type="ECO:0000313" key="1">
    <source>
        <dbReference type="EMBL" id="KFC10557.1"/>
    </source>
</evidence>
<dbReference type="Proteomes" id="UP000028630">
    <property type="component" value="Unassembled WGS sequence"/>
</dbReference>
<dbReference type="AlphaFoldDB" id="A0A085AK12"/>
<dbReference type="OrthoDB" id="6043530at2"/>
<gene>
    <name evidence="1" type="ORF">GTGU_00607</name>
</gene>
<sequence length="141" mass="15807">MSFFAPATSLPGFNGERQDPLSGVTHPGNGYRAYSPVLRRFTCPDSESPFGIGGLNPYAYCENDPINKTDPSGHGPITWLIRKIIGLSVRTGIKRVVARRDTRIPANGLHIVIKRRPQLSFLKHPLYWFKLNYNPAHVTHL</sequence>
<dbReference type="EMBL" id="JMTB01000029">
    <property type="protein sequence ID" value="KFC10557.1"/>
    <property type="molecule type" value="Genomic_DNA"/>
</dbReference>